<dbReference type="EMBL" id="CAACVG010008654">
    <property type="protein sequence ID" value="VEN50650.1"/>
    <property type="molecule type" value="Genomic_DNA"/>
</dbReference>
<feature type="region of interest" description="Disordered" evidence="1">
    <location>
        <begin position="22"/>
        <end position="83"/>
    </location>
</feature>
<protein>
    <submittedName>
        <fullName evidence="2">Uncharacterized protein</fullName>
    </submittedName>
</protein>
<sequence>MNPMSCGKRILDLFSLDKCSTAVPTESCSNNSNFQVTDNEEDEDDNLFDGDDSDADKNYEPTSGESSESDESDVRPRGGGSEKKIRKLLSNLWKAR</sequence>
<dbReference type="AlphaFoldDB" id="A0A653CRU1"/>
<dbReference type="OrthoDB" id="6623421at2759"/>
<feature type="compositionally biased region" description="Basic and acidic residues" evidence="1">
    <location>
        <begin position="72"/>
        <end position="83"/>
    </location>
</feature>
<evidence type="ECO:0000313" key="2">
    <source>
        <dbReference type="EMBL" id="VEN50650.1"/>
    </source>
</evidence>
<evidence type="ECO:0000313" key="3">
    <source>
        <dbReference type="Proteomes" id="UP000410492"/>
    </source>
</evidence>
<gene>
    <name evidence="2" type="ORF">CALMAC_LOCUS11331</name>
</gene>
<feature type="compositionally biased region" description="Acidic residues" evidence="1">
    <location>
        <begin position="38"/>
        <end position="54"/>
    </location>
</feature>
<reference evidence="2 3" key="1">
    <citation type="submission" date="2019-01" db="EMBL/GenBank/DDBJ databases">
        <authorList>
            <person name="Sayadi A."/>
        </authorList>
    </citation>
    <scope>NUCLEOTIDE SEQUENCE [LARGE SCALE GENOMIC DNA]</scope>
</reference>
<evidence type="ECO:0000256" key="1">
    <source>
        <dbReference type="SAM" id="MobiDB-lite"/>
    </source>
</evidence>
<feature type="compositionally biased region" description="Polar residues" evidence="1">
    <location>
        <begin position="22"/>
        <end position="37"/>
    </location>
</feature>
<proteinExistence type="predicted"/>
<dbReference type="Proteomes" id="UP000410492">
    <property type="component" value="Unassembled WGS sequence"/>
</dbReference>
<organism evidence="2 3">
    <name type="scientific">Callosobruchus maculatus</name>
    <name type="common">Southern cowpea weevil</name>
    <name type="synonym">Pulse bruchid</name>
    <dbReference type="NCBI Taxonomy" id="64391"/>
    <lineage>
        <taxon>Eukaryota</taxon>
        <taxon>Metazoa</taxon>
        <taxon>Ecdysozoa</taxon>
        <taxon>Arthropoda</taxon>
        <taxon>Hexapoda</taxon>
        <taxon>Insecta</taxon>
        <taxon>Pterygota</taxon>
        <taxon>Neoptera</taxon>
        <taxon>Endopterygota</taxon>
        <taxon>Coleoptera</taxon>
        <taxon>Polyphaga</taxon>
        <taxon>Cucujiformia</taxon>
        <taxon>Chrysomeloidea</taxon>
        <taxon>Chrysomelidae</taxon>
        <taxon>Bruchinae</taxon>
        <taxon>Bruchini</taxon>
        <taxon>Callosobruchus</taxon>
    </lineage>
</organism>
<name>A0A653CRU1_CALMS</name>
<keyword evidence="3" id="KW-1185">Reference proteome</keyword>
<accession>A0A653CRU1</accession>